<organism evidence="10 11">
    <name type="scientific">Juglans regia</name>
    <name type="common">English walnut</name>
    <dbReference type="NCBI Taxonomy" id="51240"/>
    <lineage>
        <taxon>Eukaryota</taxon>
        <taxon>Viridiplantae</taxon>
        <taxon>Streptophyta</taxon>
        <taxon>Embryophyta</taxon>
        <taxon>Tracheophyta</taxon>
        <taxon>Spermatophyta</taxon>
        <taxon>Magnoliopsida</taxon>
        <taxon>eudicotyledons</taxon>
        <taxon>Gunneridae</taxon>
        <taxon>Pentapetalae</taxon>
        <taxon>rosids</taxon>
        <taxon>fabids</taxon>
        <taxon>Fagales</taxon>
        <taxon>Juglandaceae</taxon>
        <taxon>Juglans</taxon>
    </lineage>
</organism>
<dbReference type="Gene3D" id="3.40.50.300">
    <property type="entry name" value="P-loop containing nucleotide triphosphate hydrolases"/>
    <property type="match status" value="1"/>
</dbReference>
<dbReference type="InterPro" id="IPR014001">
    <property type="entry name" value="Helicase_ATP-bd"/>
</dbReference>
<dbReference type="Pfam" id="PF00270">
    <property type="entry name" value="DEAD"/>
    <property type="match status" value="1"/>
</dbReference>
<dbReference type="AlphaFoldDB" id="A0A833WWR2"/>
<feature type="region of interest" description="Disordered" evidence="7">
    <location>
        <begin position="1"/>
        <end position="23"/>
    </location>
</feature>
<keyword evidence="5" id="KW-0694">RNA-binding</keyword>
<dbReference type="InterPro" id="IPR014014">
    <property type="entry name" value="RNA_helicase_DEAD_Q_motif"/>
</dbReference>
<keyword evidence="3" id="KW-0347">Helicase</keyword>
<evidence type="ECO:0000256" key="2">
    <source>
        <dbReference type="ARBA" id="ARBA00022801"/>
    </source>
</evidence>
<dbReference type="SUPFAM" id="SSF52540">
    <property type="entry name" value="P-loop containing nucleoside triphosphate hydrolases"/>
    <property type="match status" value="1"/>
</dbReference>
<evidence type="ECO:0000259" key="9">
    <source>
        <dbReference type="PROSITE" id="PS51195"/>
    </source>
</evidence>
<sequence>MREEIRRKEGVNERSEEAAAQKLKEQAADMYDTFDMRVDRHWSEKKLEEMTERDWRIFREDFNISYKGSKIPRPVRAWAQSKLSPELLKAVEKAGHKKPSPFQTAAIPLGMQQSDVIGIAETGSGKTAAFVLPMLTNITRLPPLSEENEAEGPYNVVMAPTRELAQQIEEETNRFAKHLGIKVVSIVGGQSIE</sequence>
<dbReference type="PANTHER" id="PTHR47958">
    <property type="entry name" value="ATP-DEPENDENT RNA HELICASE DBP3"/>
    <property type="match status" value="1"/>
</dbReference>
<proteinExistence type="predicted"/>
<dbReference type="EMBL" id="LIHL02000013">
    <property type="protein sequence ID" value="KAF5449182.1"/>
    <property type="molecule type" value="Genomic_DNA"/>
</dbReference>
<evidence type="ECO:0000256" key="1">
    <source>
        <dbReference type="ARBA" id="ARBA00022741"/>
    </source>
</evidence>
<dbReference type="GO" id="GO:0016787">
    <property type="term" value="F:hydrolase activity"/>
    <property type="evidence" value="ECO:0007669"/>
    <property type="project" value="UniProtKB-KW"/>
</dbReference>
<accession>A0A833WWR2</accession>
<dbReference type="Proteomes" id="UP000619265">
    <property type="component" value="Unassembled WGS sequence"/>
</dbReference>
<dbReference type="GO" id="GO:0003724">
    <property type="term" value="F:RNA helicase activity"/>
    <property type="evidence" value="ECO:0007669"/>
    <property type="project" value="InterPro"/>
</dbReference>
<keyword evidence="1" id="KW-0547">Nucleotide-binding</keyword>
<dbReference type="Gramene" id="Jr13_11050_p1">
    <property type="protein sequence ID" value="cds.Jr13_11050_p1"/>
    <property type="gene ID" value="Jr13_11050"/>
</dbReference>
<dbReference type="InterPro" id="IPR027417">
    <property type="entry name" value="P-loop_NTPase"/>
</dbReference>
<comment type="caution">
    <text evidence="10">The sequence shown here is derived from an EMBL/GenBank/DDBJ whole genome shotgun (WGS) entry which is preliminary data.</text>
</comment>
<feature type="short sequence motif" description="Q motif" evidence="6">
    <location>
        <begin position="76"/>
        <end position="104"/>
    </location>
</feature>
<reference evidence="10" key="2">
    <citation type="submission" date="2020-03" db="EMBL/GenBank/DDBJ databases">
        <title>Walnut 2.0.</title>
        <authorList>
            <person name="Marrano A."/>
            <person name="Britton M."/>
            <person name="Zimin A.V."/>
            <person name="Zaini P.A."/>
            <person name="Workman R."/>
            <person name="Puiu D."/>
            <person name="Bianco L."/>
            <person name="Allen B.J."/>
            <person name="Troggio M."/>
            <person name="Leslie C.A."/>
            <person name="Timp W."/>
            <person name="Dendekar A."/>
            <person name="Salzberg S.L."/>
            <person name="Neale D.B."/>
        </authorList>
    </citation>
    <scope>NUCLEOTIDE SEQUENCE</scope>
    <source>
        <tissue evidence="10">Leaves</tissue>
    </source>
</reference>
<feature type="domain" description="DEAD-box RNA helicase Q" evidence="9">
    <location>
        <begin position="76"/>
        <end position="104"/>
    </location>
</feature>
<dbReference type="PROSITE" id="PS51192">
    <property type="entry name" value="HELICASE_ATP_BIND_1"/>
    <property type="match status" value="1"/>
</dbReference>
<evidence type="ECO:0000313" key="10">
    <source>
        <dbReference type="EMBL" id="KAF5449182.1"/>
    </source>
</evidence>
<evidence type="ECO:0000313" key="11">
    <source>
        <dbReference type="Proteomes" id="UP000619265"/>
    </source>
</evidence>
<evidence type="ECO:0008006" key="12">
    <source>
        <dbReference type="Google" id="ProtNLM"/>
    </source>
</evidence>
<evidence type="ECO:0000256" key="4">
    <source>
        <dbReference type="ARBA" id="ARBA00022840"/>
    </source>
</evidence>
<keyword evidence="2" id="KW-0378">Hydrolase</keyword>
<evidence type="ECO:0000256" key="5">
    <source>
        <dbReference type="ARBA" id="ARBA00022884"/>
    </source>
</evidence>
<dbReference type="PROSITE" id="PS51195">
    <property type="entry name" value="Q_MOTIF"/>
    <property type="match status" value="1"/>
</dbReference>
<protein>
    <recommendedName>
        <fullName evidence="12">DEAD-box ATP-dependent RNA helicase 21-like</fullName>
    </recommendedName>
</protein>
<dbReference type="GO" id="GO:0005524">
    <property type="term" value="F:ATP binding"/>
    <property type="evidence" value="ECO:0007669"/>
    <property type="project" value="UniProtKB-KW"/>
</dbReference>
<dbReference type="GO" id="GO:0003723">
    <property type="term" value="F:RNA binding"/>
    <property type="evidence" value="ECO:0007669"/>
    <property type="project" value="UniProtKB-KW"/>
</dbReference>
<gene>
    <name evidence="10" type="ORF">F2P56_029659</name>
</gene>
<keyword evidence="4" id="KW-0067">ATP-binding</keyword>
<name>A0A833WWR2_JUGRE</name>
<feature type="domain" description="Helicase ATP-binding" evidence="8">
    <location>
        <begin position="107"/>
        <end position="193"/>
    </location>
</feature>
<evidence type="ECO:0000259" key="8">
    <source>
        <dbReference type="PROSITE" id="PS51192"/>
    </source>
</evidence>
<evidence type="ECO:0000256" key="7">
    <source>
        <dbReference type="SAM" id="MobiDB-lite"/>
    </source>
</evidence>
<dbReference type="InterPro" id="IPR011545">
    <property type="entry name" value="DEAD/DEAH_box_helicase_dom"/>
</dbReference>
<evidence type="ECO:0000256" key="3">
    <source>
        <dbReference type="ARBA" id="ARBA00022806"/>
    </source>
</evidence>
<reference evidence="10" key="1">
    <citation type="submission" date="2015-10" db="EMBL/GenBank/DDBJ databases">
        <authorList>
            <person name="Martinez-Garcia P.J."/>
            <person name="Crepeau M.W."/>
            <person name="Puiu D."/>
            <person name="Gonzalez-Ibeas D."/>
            <person name="Whalen J."/>
            <person name="Stevens K."/>
            <person name="Paul R."/>
            <person name="Butterfield T."/>
            <person name="Britton M."/>
            <person name="Reagan R."/>
            <person name="Chakraborty S."/>
            <person name="Walawage S.L."/>
            <person name="Vasquez-Gross H.A."/>
            <person name="Cardeno C."/>
            <person name="Famula R."/>
            <person name="Pratt K."/>
            <person name="Kuruganti S."/>
            <person name="Aradhya M.K."/>
            <person name="Leslie C.A."/>
            <person name="Dandekar A.M."/>
            <person name="Salzberg S.L."/>
            <person name="Wegrzyn J.L."/>
            <person name="Langley C.H."/>
            <person name="Neale D.B."/>
        </authorList>
    </citation>
    <scope>NUCLEOTIDE SEQUENCE</scope>
    <source>
        <tissue evidence="10">Leaves</tissue>
    </source>
</reference>
<evidence type="ECO:0000256" key="6">
    <source>
        <dbReference type="PROSITE-ProRule" id="PRU00552"/>
    </source>
</evidence>